<dbReference type="PROSITE" id="PS50097">
    <property type="entry name" value="BTB"/>
    <property type="match status" value="1"/>
</dbReference>
<evidence type="ECO:0000313" key="3">
    <source>
        <dbReference type="EMBL" id="OJT05756.1"/>
    </source>
</evidence>
<dbReference type="OrthoDB" id="3036049at2759"/>
<comment type="caution">
    <text evidence="3">The sequence shown here is derived from an EMBL/GenBank/DDBJ whole genome shotgun (WGS) entry which is preliminary data.</text>
</comment>
<dbReference type="AlphaFoldDB" id="A0A1M2VDY1"/>
<feature type="region of interest" description="Disordered" evidence="1">
    <location>
        <begin position="1"/>
        <end position="20"/>
    </location>
</feature>
<dbReference type="SMART" id="SM00225">
    <property type="entry name" value="BTB"/>
    <property type="match status" value="1"/>
</dbReference>
<dbReference type="InterPro" id="IPR000210">
    <property type="entry name" value="BTB/POZ_dom"/>
</dbReference>
<dbReference type="OMA" id="HDMLQFP"/>
<accession>A0A1M2VDY1</accession>
<dbReference type="InterPro" id="IPR011333">
    <property type="entry name" value="SKP1/BTB/POZ_sf"/>
</dbReference>
<name>A0A1M2VDY1_TRAPU</name>
<gene>
    <name evidence="3" type="ORF">TRAPUB_3394</name>
</gene>
<dbReference type="STRING" id="154538.A0A1M2VDY1"/>
<sequence>MSSGPPNKRPRTDSGPTPLKSQLTRDVEFWFSDGSIILIAGNTLFRVYHGVLAAHSVVFHDMLQFPHPPSSPSLDGCPTLDLSDSPADLRHLLRVLYPKPATRFMRRSADAPVKFEHVSAIVRLSHKYQMDAILKDTMSYLTEYYSNYYHEWLARDKKPLQVKPLQCIEAVALAHLTGTNTILPTALLECAMSDGECLFKGYAREDGTVVMLSSDDIQRCFLGYRELKDLDAISIRTVARIVGEGEMRTGCVQPYTCRMVMHAFWGMVHSSATTDGDVLRPWAELLDKYKAPGDVGFCGACLAVLRGYPSLVSGRAGTWYKLPQIFGVVVPQWNAIS</sequence>
<dbReference type="EMBL" id="MNAD01001391">
    <property type="protein sequence ID" value="OJT05756.1"/>
    <property type="molecule type" value="Genomic_DNA"/>
</dbReference>
<dbReference type="Gene3D" id="3.30.710.10">
    <property type="entry name" value="Potassium Channel Kv1.1, Chain A"/>
    <property type="match status" value="1"/>
</dbReference>
<dbReference type="SUPFAM" id="SSF54695">
    <property type="entry name" value="POZ domain"/>
    <property type="match status" value="1"/>
</dbReference>
<evidence type="ECO:0000313" key="4">
    <source>
        <dbReference type="Proteomes" id="UP000184267"/>
    </source>
</evidence>
<protein>
    <recommendedName>
        <fullName evidence="2">BTB domain-containing protein</fullName>
    </recommendedName>
</protein>
<evidence type="ECO:0000256" key="1">
    <source>
        <dbReference type="SAM" id="MobiDB-lite"/>
    </source>
</evidence>
<proteinExistence type="predicted"/>
<feature type="domain" description="BTB" evidence="2">
    <location>
        <begin position="34"/>
        <end position="97"/>
    </location>
</feature>
<dbReference type="CDD" id="cd18186">
    <property type="entry name" value="BTB_POZ_ZBTB_KLHL-like"/>
    <property type="match status" value="1"/>
</dbReference>
<reference evidence="3 4" key="1">
    <citation type="submission" date="2016-10" db="EMBL/GenBank/DDBJ databases">
        <title>Genome sequence of the basidiomycete white-rot fungus Trametes pubescens.</title>
        <authorList>
            <person name="Makela M.R."/>
            <person name="Granchi Z."/>
            <person name="Peng M."/>
            <person name="De Vries R.P."/>
            <person name="Grigoriev I."/>
            <person name="Riley R."/>
            <person name="Hilden K."/>
        </authorList>
    </citation>
    <scope>NUCLEOTIDE SEQUENCE [LARGE SCALE GENOMIC DNA]</scope>
    <source>
        <strain evidence="3 4">FBCC735</strain>
    </source>
</reference>
<organism evidence="3 4">
    <name type="scientific">Trametes pubescens</name>
    <name type="common">White-rot fungus</name>
    <dbReference type="NCBI Taxonomy" id="154538"/>
    <lineage>
        <taxon>Eukaryota</taxon>
        <taxon>Fungi</taxon>
        <taxon>Dikarya</taxon>
        <taxon>Basidiomycota</taxon>
        <taxon>Agaricomycotina</taxon>
        <taxon>Agaricomycetes</taxon>
        <taxon>Polyporales</taxon>
        <taxon>Polyporaceae</taxon>
        <taxon>Trametes</taxon>
    </lineage>
</organism>
<evidence type="ECO:0000259" key="2">
    <source>
        <dbReference type="PROSITE" id="PS50097"/>
    </source>
</evidence>
<dbReference type="Pfam" id="PF00651">
    <property type="entry name" value="BTB"/>
    <property type="match status" value="1"/>
</dbReference>
<dbReference type="Proteomes" id="UP000184267">
    <property type="component" value="Unassembled WGS sequence"/>
</dbReference>
<keyword evidence="4" id="KW-1185">Reference proteome</keyword>